<dbReference type="PANTHER" id="PTHR43689:SF8">
    <property type="entry name" value="ALPHA_BETA-HYDROLASES SUPERFAMILY PROTEIN"/>
    <property type="match status" value="1"/>
</dbReference>
<protein>
    <submittedName>
        <fullName evidence="2">Alpha/beta hydrolase</fullName>
    </submittedName>
</protein>
<dbReference type="EMBL" id="CP126981">
    <property type="protein sequence ID" value="WIM86780.1"/>
    <property type="molecule type" value="Genomic_DNA"/>
</dbReference>
<dbReference type="Pfam" id="PF12697">
    <property type="entry name" value="Abhydrolase_6"/>
    <property type="match status" value="1"/>
</dbReference>
<accession>A0ABY8VT30</accession>
<sequence>MIDSHRSRYAGYATRELTVEGNGPKFLLLHGFGHPSDCWRPVLQRLAKAGRSAVAVDLPGFGQADDARRGRKLPQLDAFVADVINQHGSHEPVTVMGNSLGGLMAVRAAAAGLPVRAALPLCAAGFGWTPAIRVGAAGNLRPLVALAGVPVPARVRRQAANTIGGLLMYGDRKQADRAMVDLLTAQLGDPASTRRLMRAAIAYAAEVSTHQRIGTVSCPVTVIHGRRDRIVSLDASKRLRDQLPGSTLVVLPRAGHCPQLDAPDDVTRLAIRLADSTLQQRNSG</sequence>
<gene>
    <name evidence="2" type="ORF">PT015_18095</name>
</gene>
<dbReference type="Proteomes" id="UP001236585">
    <property type="component" value="Chromosome"/>
</dbReference>
<proteinExistence type="predicted"/>
<dbReference type="RefSeq" id="WP_285186283.1">
    <property type="nucleotide sequence ID" value="NZ_CP126981.1"/>
</dbReference>
<dbReference type="GO" id="GO:0016787">
    <property type="term" value="F:hydrolase activity"/>
    <property type="evidence" value="ECO:0007669"/>
    <property type="project" value="UniProtKB-KW"/>
</dbReference>
<dbReference type="PANTHER" id="PTHR43689">
    <property type="entry name" value="HYDROLASE"/>
    <property type="match status" value="1"/>
</dbReference>
<reference evidence="2 3" key="1">
    <citation type="journal article" date="2023" name="Microbiol. Resour. Announc.">
        <title>Complete Genome Sequence of Mycobacterium wuenschmanii, a novel Nontuberculous Mycobacterium Isolated from a captive population of Amazon Milk Frogs.</title>
        <authorList>
            <person name="Hicks J."/>
            <person name="Zeineldin M."/>
            <person name="Ward H."/>
            <person name="Wuenschmann A."/>
            <person name="Camp P."/>
            <person name="Farrell D."/>
            <person name="Lehman K."/>
            <person name="Thacker T."/>
            <person name="Cuthbert E."/>
        </authorList>
    </citation>
    <scope>NUCLEOTIDE SEQUENCE [LARGE SCALE GENOMIC DNA]</scope>
    <source>
        <strain evidence="2 3">Wuenschmanii</strain>
    </source>
</reference>
<keyword evidence="2" id="KW-0378">Hydrolase</keyword>
<dbReference type="SUPFAM" id="SSF53474">
    <property type="entry name" value="alpha/beta-Hydrolases"/>
    <property type="match status" value="1"/>
</dbReference>
<feature type="domain" description="AB hydrolase-1" evidence="1">
    <location>
        <begin position="26"/>
        <end position="267"/>
    </location>
</feature>
<name>A0ABY8VT30_9MYCO</name>
<dbReference type="InterPro" id="IPR000073">
    <property type="entry name" value="AB_hydrolase_1"/>
</dbReference>
<evidence type="ECO:0000313" key="2">
    <source>
        <dbReference type="EMBL" id="WIM86780.1"/>
    </source>
</evidence>
<evidence type="ECO:0000313" key="3">
    <source>
        <dbReference type="Proteomes" id="UP001236585"/>
    </source>
</evidence>
<evidence type="ECO:0000259" key="1">
    <source>
        <dbReference type="Pfam" id="PF12697"/>
    </source>
</evidence>
<dbReference type="InterPro" id="IPR029058">
    <property type="entry name" value="AB_hydrolase_fold"/>
</dbReference>
<dbReference type="PRINTS" id="PR00111">
    <property type="entry name" value="ABHYDROLASE"/>
</dbReference>
<dbReference type="Gene3D" id="3.40.50.1820">
    <property type="entry name" value="alpha/beta hydrolase"/>
    <property type="match status" value="1"/>
</dbReference>
<keyword evidence="3" id="KW-1185">Reference proteome</keyword>
<organism evidence="2 3">
    <name type="scientific">Candidatus Mycobacterium wuenschmannii</name>
    <dbReference type="NCBI Taxonomy" id="3027808"/>
    <lineage>
        <taxon>Bacteria</taxon>
        <taxon>Bacillati</taxon>
        <taxon>Actinomycetota</taxon>
        <taxon>Actinomycetes</taxon>
        <taxon>Mycobacteriales</taxon>
        <taxon>Mycobacteriaceae</taxon>
        <taxon>Mycobacterium</taxon>
    </lineage>
</organism>